<name>A0A1A3NQP5_MYCAS</name>
<gene>
    <name evidence="4" type="ORF">A5634_03525</name>
</gene>
<organism evidence="4 5">
    <name type="scientific">Mycobacterium asiaticum</name>
    <dbReference type="NCBI Taxonomy" id="1790"/>
    <lineage>
        <taxon>Bacteria</taxon>
        <taxon>Bacillati</taxon>
        <taxon>Actinomycetota</taxon>
        <taxon>Actinomycetes</taxon>
        <taxon>Mycobacteriales</taxon>
        <taxon>Mycobacteriaceae</taxon>
        <taxon>Mycobacterium</taxon>
    </lineage>
</organism>
<dbReference type="AlphaFoldDB" id="A0A1A3NQP5"/>
<dbReference type="Proteomes" id="UP000093928">
    <property type="component" value="Unassembled WGS sequence"/>
</dbReference>
<feature type="domain" description="Toxin YqcG C-terminal" evidence="2">
    <location>
        <begin position="421"/>
        <end position="481"/>
    </location>
</feature>
<dbReference type="EMBL" id="LZLS01000156">
    <property type="protein sequence ID" value="OBK24408.1"/>
    <property type="molecule type" value="Genomic_DNA"/>
</dbReference>
<proteinExistence type="predicted"/>
<evidence type="ECO:0000313" key="4">
    <source>
        <dbReference type="EMBL" id="OBK24408.1"/>
    </source>
</evidence>
<evidence type="ECO:0000259" key="2">
    <source>
        <dbReference type="Pfam" id="PF14410"/>
    </source>
</evidence>
<comment type="caution">
    <text evidence="4">The sequence shown here is derived from an EMBL/GenBank/DDBJ whole genome shotgun (WGS) entry which is preliminary data.</text>
</comment>
<feature type="domain" description="Outer membrane channel protein CpnT-like N-terminal" evidence="3">
    <location>
        <begin position="137"/>
        <end position="267"/>
    </location>
</feature>
<dbReference type="InterPro" id="IPR026835">
    <property type="entry name" value="YqcG_C"/>
</dbReference>
<protein>
    <submittedName>
        <fullName evidence="4">Uncharacterized protein</fullName>
    </submittedName>
</protein>
<dbReference type="Pfam" id="PF14410">
    <property type="entry name" value="GH-E"/>
    <property type="match status" value="1"/>
</dbReference>
<evidence type="ECO:0000256" key="1">
    <source>
        <dbReference type="SAM" id="MobiDB-lite"/>
    </source>
</evidence>
<sequence>MAPRTVDPEEIKAAGAGPFIQLYDGLAADVNALAGVLSGLGGMAGSDKPGRKFSQGFDPALGGRGGEYGGMESATDTINGSAAIIDLISATVVNHAQGDAQSAFEPQDSDLAFGPLGKATFLCPNVPKAYGGDDSNPPTGWSLVVNYLEGEVWPNGNPGKLRQAAAALRGCAHAFNSRQSLVDTAVGAFRAHTSPDLAVAADKIGEMKGQLADVGATMTDLANACDSYAQKIDDAHKQIIDALKELLAWTIAIEAVAGIAAFFTVGIAEIPGQVIEVARVVATASRILEIIRALAAAVESMGTIGPAMMRVAAGGTRMRALMEAPVLLATFEGKMASIREAMAAASRNQYTRPTLRESTKQIVRGATRVEEHGGVKYYVSATDENVLIPVSGAYPESVSKLPIQSNPKSGKPEYYVDAATGFKYPVNPTAQFGHRPGQEYWRLRDQAIGEGWTRKQFIDEFNQPKHFQIEDAPGNQSHRFEVPRAR</sequence>
<evidence type="ECO:0000313" key="5">
    <source>
        <dbReference type="Proteomes" id="UP000093928"/>
    </source>
</evidence>
<evidence type="ECO:0000259" key="3">
    <source>
        <dbReference type="Pfam" id="PF25547"/>
    </source>
</evidence>
<dbReference type="InterPro" id="IPR057746">
    <property type="entry name" value="CpnT-like_N"/>
</dbReference>
<reference evidence="4 5" key="1">
    <citation type="submission" date="2016-06" db="EMBL/GenBank/DDBJ databases">
        <authorList>
            <person name="Kjaerup R.B."/>
            <person name="Dalgaard T.S."/>
            <person name="Juul-Madsen H.R."/>
        </authorList>
    </citation>
    <scope>NUCLEOTIDE SEQUENCE [LARGE SCALE GENOMIC DNA]</scope>
    <source>
        <strain evidence="4 5">1165133.8</strain>
    </source>
</reference>
<dbReference type="Pfam" id="PF25547">
    <property type="entry name" value="WXG100_2"/>
    <property type="match status" value="1"/>
</dbReference>
<accession>A0A1A3NQP5</accession>
<feature type="region of interest" description="Disordered" evidence="1">
    <location>
        <begin position="463"/>
        <end position="486"/>
    </location>
</feature>